<keyword evidence="1" id="KW-1133">Transmembrane helix</keyword>
<proteinExistence type="predicted"/>
<comment type="caution">
    <text evidence="3">The sequence shown here is derived from an EMBL/GenBank/DDBJ whole genome shotgun (WGS) entry which is preliminary data.</text>
</comment>
<dbReference type="InterPro" id="IPR012429">
    <property type="entry name" value="HGSNAT_cat"/>
</dbReference>
<feature type="transmembrane region" description="Helical" evidence="1">
    <location>
        <begin position="87"/>
        <end position="104"/>
    </location>
</feature>
<dbReference type="STRING" id="1353537.TP2_01005"/>
<evidence type="ECO:0000256" key="1">
    <source>
        <dbReference type="SAM" id="Phobius"/>
    </source>
</evidence>
<sequence>MASSTDTAPRGRMIAPDMIRAVALIGMAIFHFTYDLENFGFAPPGTIYHPAFLNFARLVAGTFVFMAGLSLVLAHRHGFRAGPFWQRLAKLIAAAALVSAATYVMMPQYFIYYGILHSIAVSSLIGAVLLALPWWALAAIGAAVFWVDFNLAFTSFDHPLLWWIGLSTHWRPSMDFEPVFPWFAPFALGMAAAKLAERLGYWRRAARYHPGEVTGALKIALFAGRHTLPIYLIHQPVLYGLTWGAFLLSH</sequence>
<dbReference type="RefSeq" id="WP_038072408.1">
    <property type="nucleotide sequence ID" value="NZ_AUND01000001.1"/>
</dbReference>
<dbReference type="AlphaFoldDB" id="A0A074JJW2"/>
<gene>
    <name evidence="3" type="ORF">TP2_01005</name>
</gene>
<organism evidence="3 4">
    <name type="scientific">Thioclava pacifica DSM 10166</name>
    <dbReference type="NCBI Taxonomy" id="1353537"/>
    <lineage>
        <taxon>Bacteria</taxon>
        <taxon>Pseudomonadati</taxon>
        <taxon>Pseudomonadota</taxon>
        <taxon>Alphaproteobacteria</taxon>
        <taxon>Rhodobacterales</taxon>
        <taxon>Paracoccaceae</taxon>
        <taxon>Thioclava</taxon>
    </lineage>
</organism>
<dbReference type="EMBL" id="AUND01000001">
    <property type="protein sequence ID" value="KEO56130.1"/>
    <property type="molecule type" value="Genomic_DNA"/>
</dbReference>
<feature type="transmembrane region" description="Helical" evidence="1">
    <location>
        <begin position="135"/>
        <end position="153"/>
    </location>
</feature>
<reference evidence="3 4" key="1">
    <citation type="submission" date="2013-07" db="EMBL/GenBank/DDBJ databases">
        <title>Thioclava pacifica DSM 10166 Genome Sequencing.</title>
        <authorList>
            <person name="Lai Q."/>
            <person name="Shao Z."/>
        </authorList>
    </citation>
    <scope>NUCLEOTIDE SEQUENCE [LARGE SCALE GENOMIC DNA]</scope>
    <source>
        <strain evidence="3 4">DSM 10166</strain>
    </source>
</reference>
<keyword evidence="1" id="KW-0812">Transmembrane</keyword>
<evidence type="ECO:0000259" key="2">
    <source>
        <dbReference type="Pfam" id="PF07786"/>
    </source>
</evidence>
<protein>
    <recommendedName>
        <fullName evidence="2">Heparan-alpha-glucosaminide N-acetyltransferase catalytic domain-containing protein</fullName>
    </recommendedName>
</protein>
<evidence type="ECO:0000313" key="3">
    <source>
        <dbReference type="EMBL" id="KEO56130.1"/>
    </source>
</evidence>
<accession>A0A074JJW2</accession>
<feature type="transmembrane region" description="Helical" evidence="1">
    <location>
        <begin position="54"/>
        <end position="75"/>
    </location>
</feature>
<feature type="transmembrane region" description="Helical" evidence="1">
    <location>
        <begin position="18"/>
        <end position="34"/>
    </location>
</feature>
<dbReference type="Proteomes" id="UP000027432">
    <property type="component" value="Unassembled WGS sequence"/>
</dbReference>
<evidence type="ECO:0000313" key="4">
    <source>
        <dbReference type="Proteomes" id="UP000027432"/>
    </source>
</evidence>
<feature type="domain" description="Heparan-alpha-glucosaminide N-acetyltransferase catalytic" evidence="2">
    <location>
        <begin position="12"/>
        <end position="236"/>
    </location>
</feature>
<name>A0A074JJW2_9RHOB</name>
<dbReference type="eggNOG" id="COG3503">
    <property type="taxonomic scope" value="Bacteria"/>
</dbReference>
<keyword evidence="4" id="KW-1185">Reference proteome</keyword>
<dbReference type="OrthoDB" id="9807591at2"/>
<keyword evidence="1" id="KW-0472">Membrane</keyword>
<dbReference type="Pfam" id="PF07786">
    <property type="entry name" value="HGSNAT_cat"/>
    <property type="match status" value="1"/>
</dbReference>